<protein>
    <submittedName>
        <fullName evidence="8">Coenzyme A pyrophosphatase</fullName>
    </submittedName>
</protein>
<evidence type="ECO:0000256" key="2">
    <source>
        <dbReference type="ARBA" id="ARBA00001946"/>
    </source>
</evidence>
<keyword evidence="6" id="KW-0464">Manganese</keyword>
<dbReference type="AlphaFoldDB" id="A0A8J3JBT0"/>
<keyword evidence="5" id="KW-0460">Magnesium</keyword>
<gene>
    <name evidence="8" type="ORF">Aru02nite_47580</name>
</gene>
<feature type="domain" description="Nudix hydrolase" evidence="7">
    <location>
        <begin position="34"/>
        <end position="173"/>
    </location>
</feature>
<evidence type="ECO:0000259" key="7">
    <source>
        <dbReference type="PROSITE" id="PS51462"/>
    </source>
</evidence>
<dbReference type="CDD" id="cd03426">
    <property type="entry name" value="NUDIX_CoAse_Nudt7"/>
    <property type="match status" value="1"/>
</dbReference>
<evidence type="ECO:0000256" key="6">
    <source>
        <dbReference type="ARBA" id="ARBA00023211"/>
    </source>
</evidence>
<accession>A0A8J3JBT0</accession>
<keyword evidence="9" id="KW-1185">Reference proteome</keyword>
<dbReference type="GO" id="GO:0046872">
    <property type="term" value="F:metal ion binding"/>
    <property type="evidence" value="ECO:0007669"/>
    <property type="project" value="UniProtKB-KW"/>
</dbReference>
<comment type="cofactor">
    <cofactor evidence="2">
        <name>Mg(2+)</name>
        <dbReference type="ChEBI" id="CHEBI:18420"/>
    </cofactor>
</comment>
<dbReference type="PANTHER" id="PTHR12992">
    <property type="entry name" value="NUDIX HYDROLASE"/>
    <property type="match status" value="1"/>
</dbReference>
<dbReference type="EMBL" id="BOMB01000027">
    <property type="protein sequence ID" value="GID13869.1"/>
    <property type="molecule type" value="Genomic_DNA"/>
</dbReference>
<evidence type="ECO:0000256" key="1">
    <source>
        <dbReference type="ARBA" id="ARBA00001936"/>
    </source>
</evidence>
<reference evidence="8" key="1">
    <citation type="submission" date="2021-01" db="EMBL/GenBank/DDBJ databases">
        <title>Whole genome shotgun sequence of Actinocatenispora rupis NBRC 107355.</title>
        <authorList>
            <person name="Komaki H."/>
            <person name="Tamura T."/>
        </authorList>
    </citation>
    <scope>NUCLEOTIDE SEQUENCE</scope>
    <source>
        <strain evidence="8">NBRC 107355</strain>
    </source>
</reference>
<dbReference type="Proteomes" id="UP000612808">
    <property type="component" value="Unassembled WGS sequence"/>
</dbReference>
<organism evidence="8 9">
    <name type="scientific">Actinocatenispora rupis</name>
    <dbReference type="NCBI Taxonomy" id="519421"/>
    <lineage>
        <taxon>Bacteria</taxon>
        <taxon>Bacillati</taxon>
        <taxon>Actinomycetota</taxon>
        <taxon>Actinomycetes</taxon>
        <taxon>Micromonosporales</taxon>
        <taxon>Micromonosporaceae</taxon>
        <taxon>Actinocatenispora</taxon>
    </lineage>
</organism>
<dbReference type="SUPFAM" id="SSF55811">
    <property type="entry name" value="Nudix"/>
    <property type="match status" value="1"/>
</dbReference>
<dbReference type="PROSITE" id="PS51462">
    <property type="entry name" value="NUDIX"/>
    <property type="match status" value="1"/>
</dbReference>
<dbReference type="RefSeq" id="WP_203661300.1">
    <property type="nucleotide sequence ID" value="NZ_BAAAZM010000014.1"/>
</dbReference>
<dbReference type="InterPro" id="IPR015797">
    <property type="entry name" value="NUDIX_hydrolase-like_dom_sf"/>
</dbReference>
<name>A0A8J3JBT0_9ACTN</name>
<evidence type="ECO:0000313" key="9">
    <source>
        <dbReference type="Proteomes" id="UP000612808"/>
    </source>
</evidence>
<dbReference type="Pfam" id="PF00293">
    <property type="entry name" value="NUDIX"/>
    <property type="match status" value="1"/>
</dbReference>
<dbReference type="GO" id="GO:0010945">
    <property type="term" value="F:coenzyme A diphosphatase activity"/>
    <property type="evidence" value="ECO:0007669"/>
    <property type="project" value="InterPro"/>
</dbReference>
<dbReference type="Gene3D" id="3.90.79.10">
    <property type="entry name" value="Nucleoside Triphosphate Pyrophosphohydrolase"/>
    <property type="match status" value="1"/>
</dbReference>
<comment type="cofactor">
    <cofactor evidence="1">
        <name>Mn(2+)</name>
        <dbReference type="ChEBI" id="CHEBI:29035"/>
    </cofactor>
</comment>
<comment type="caution">
    <text evidence="8">The sequence shown here is derived from an EMBL/GenBank/DDBJ whole genome shotgun (WGS) entry which is preliminary data.</text>
</comment>
<evidence type="ECO:0000256" key="5">
    <source>
        <dbReference type="ARBA" id="ARBA00022842"/>
    </source>
</evidence>
<evidence type="ECO:0000313" key="8">
    <source>
        <dbReference type="EMBL" id="GID13869.1"/>
    </source>
</evidence>
<proteinExistence type="predicted"/>
<evidence type="ECO:0000256" key="3">
    <source>
        <dbReference type="ARBA" id="ARBA00022723"/>
    </source>
</evidence>
<evidence type="ECO:0000256" key="4">
    <source>
        <dbReference type="ARBA" id="ARBA00022801"/>
    </source>
</evidence>
<keyword evidence="3" id="KW-0479">Metal-binding</keyword>
<dbReference type="InterPro" id="IPR000086">
    <property type="entry name" value="NUDIX_hydrolase_dom"/>
</dbReference>
<keyword evidence="4" id="KW-0378">Hydrolase</keyword>
<dbReference type="PANTHER" id="PTHR12992:SF11">
    <property type="entry name" value="MITOCHONDRIAL COENZYME A DIPHOSPHATASE NUDT8"/>
    <property type="match status" value="1"/>
</dbReference>
<sequence>MTTQLPDWFRTLADGVTPLRATDFPRTVRPNGAGRDGAVLVLLGAGESGPDLVMIERAATLRDHAGQCAFPGGGAEPGDDGPAGTALREAAEEIGLRPETAEVVAVLPELYLSVSRFNVTPVLAWWREPHPVTALDPGEVARVARLPIAALADPANRFRVRHRSGYVGPAFRVDDMLVWGFTGGIVAKLLDLAGWSRPWDESRVEPLPPDV</sequence>
<dbReference type="InterPro" id="IPR045121">
    <property type="entry name" value="CoAse"/>
</dbReference>